<dbReference type="OrthoDB" id="2369050at2759"/>
<dbReference type="InParanoid" id="A0A165QNX8"/>
<evidence type="ECO:0000313" key="1">
    <source>
        <dbReference type="EMBL" id="KZT22680.1"/>
    </source>
</evidence>
<proteinExistence type="predicted"/>
<dbReference type="AlphaFoldDB" id="A0A165QNX8"/>
<keyword evidence="2" id="KW-1185">Reference proteome</keyword>
<sequence length="265" mass="30004">MSSRPSKRSLASVEQTTSKSAPVLLPGELTPTILRDWAEACEAYRENKIDLKAEDYVCKVVAYGMRNNRLRDWYCTLYLRSDREDGLCRSFSHLPRANKPSETSRTTSNPSTVSFVIHHLTSPMTTFGSTHMHSELATLCTRDKVQKIKPLAEWLSAVRLLDKHRLEDEQKLARYLAKFKTPCTATSRTAPHSGAQSTSAPRHLPKLTPAEHELLSKNNRCFKCHRANVDHVSSACPSAFQTPLRTGPLRKRTSERLRALVLTYR</sequence>
<evidence type="ECO:0000313" key="2">
    <source>
        <dbReference type="Proteomes" id="UP000076761"/>
    </source>
</evidence>
<name>A0A165QNX8_9AGAM</name>
<dbReference type="STRING" id="1314782.A0A165QNX8"/>
<organism evidence="1 2">
    <name type="scientific">Neolentinus lepideus HHB14362 ss-1</name>
    <dbReference type="NCBI Taxonomy" id="1314782"/>
    <lineage>
        <taxon>Eukaryota</taxon>
        <taxon>Fungi</taxon>
        <taxon>Dikarya</taxon>
        <taxon>Basidiomycota</taxon>
        <taxon>Agaricomycotina</taxon>
        <taxon>Agaricomycetes</taxon>
        <taxon>Gloeophyllales</taxon>
        <taxon>Gloeophyllaceae</taxon>
        <taxon>Neolentinus</taxon>
    </lineage>
</organism>
<dbReference type="Proteomes" id="UP000076761">
    <property type="component" value="Unassembled WGS sequence"/>
</dbReference>
<dbReference type="EMBL" id="KV425593">
    <property type="protein sequence ID" value="KZT22680.1"/>
    <property type="molecule type" value="Genomic_DNA"/>
</dbReference>
<reference evidence="1 2" key="1">
    <citation type="journal article" date="2016" name="Mol. Biol. Evol.">
        <title>Comparative Genomics of Early-Diverging Mushroom-Forming Fungi Provides Insights into the Origins of Lignocellulose Decay Capabilities.</title>
        <authorList>
            <person name="Nagy L.G."/>
            <person name="Riley R."/>
            <person name="Tritt A."/>
            <person name="Adam C."/>
            <person name="Daum C."/>
            <person name="Floudas D."/>
            <person name="Sun H."/>
            <person name="Yadav J.S."/>
            <person name="Pangilinan J."/>
            <person name="Larsson K.H."/>
            <person name="Matsuura K."/>
            <person name="Barry K."/>
            <person name="Labutti K."/>
            <person name="Kuo R."/>
            <person name="Ohm R.A."/>
            <person name="Bhattacharya S.S."/>
            <person name="Shirouzu T."/>
            <person name="Yoshinaga Y."/>
            <person name="Martin F.M."/>
            <person name="Grigoriev I.V."/>
            <person name="Hibbett D.S."/>
        </authorList>
    </citation>
    <scope>NUCLEOTIDE SEQUENCE [LARGE SCALE GENOMIC DNA]</scope>
    <source>
        <strain evidence="1 2">HHB14362 ss-1</strain>
    </source>
</reference>
<gene>
    <name evidence="1" type="ORF">NEOLEDRAFT_1243772</name>
</gene>
<protein>
    <submittedName>
        <fullName evidence="1">Uncharacterized protein</fullName>
    </submittedName>
</protein>
<accession>A0A165QNX8</accession>